<comment type="similarity">
    <text evidence="1">Belongs to the ABC transporter superfamily.</text>
</comment>
<proteinExistence type="inferred from homology"/>
<organism evidence="7 8">
    <name type="scientific">Malaciobacter molluscorum LMG 25693</name>
    <dbReference type="NCBI Taxonomy" id="870501"/>
    <lineage>
        <taxon>Bacteria</taxon>
        <taxon>Pseudomonadati</taxon>
        <taxon>Campylobacterota</taxon>
        <taxon>Epsilonproteobacteria</taxon>
        <taxon>Campylobacterales</taxon>
        <taxon>Arcobacteraceae</taxon>
        <taxon>Malaciobacter</taxon>
    </lineage>
</organism>
<evidence type="ECO:0000259" key="5">
    <source>
        <dbReference type="PROSITE" id="PS50893"/>
    </source>
</evidence>
<dbReference type="PROSITE" id="PS00211">
    <property type="entry name" value="ABC_TRANSPORTER_1"/>
    <property type="match status" value="1"/>
</dbReference>
<protein>
    <submittedName>
        <fullName evidence="6">Nickel ABC transporter, ATP-binding protein</fullName>
    </submittedName>
    <submittedName>
        <fullName evidence="7">Peptide ABC transporter ATP-binding protein</fullName>
    </submittedName>
</protein>
<dbReference type="EMBL" id="NXFY01000005">
    <property type="protein sequence ID" value="PHO18541.1"/>
    <property type="molecule type" value="Genomic_DNA"/>
</dbReference>
<evidence type="ECO:0000256" key="4">
    <source>
        <dbReference type="ARBA" id="ARBA00022840"/>
    </source>
</evidence>
<evidence type="ECO:0000256" key="1">
    <source>
        <dbReference type="ARBA" id="ARBA00005417"/>
    </source>
</evidence>
<dbReference type="PROSITE" id="PS50893">
    <property type="entry name" value="ABC_TRANSPORTER_2"/>
    <property type="match status" value="1"/>
</dbReference>
<keyword evidence="2" id="KW-0813">Transport</keyword>
<dbReference type="SMART" id="SM00382">
    <property type="entry name" value="AAA"/>
    <property type="match status" value="1"/>
</dbReference>
<dbReference type="InterPro" id="IPR050319">
    <property type="entry name" value="ABC_transp_ATP-bind"/>
</dbReference>
<dbReference type="InterPro" id="IPR003439">
    <property type="entry name" value="ABC_transporter-like_ATP-bd"/>
</dbReference>
<dbReference type="AlphaFoldDB" id="A0A2G1DJ90"/>
<dbReference type="PANTHER" id="PTHR43776:SF7">
    <property type="entry name" value="D,D-DIPEPTIDE TRANSPORT ATP-BINDING PROTEIN DDPF-RELATED"/>
    <property type="match status" value="1"/>
</dbReference>
<evidence type="ECO:0000313" key="8">
    <source>
        <dbReference type="Proteomes" id="UP000221222"/>
    </source>
</evidence>
<gene>
    <name evidence="6" type="primary">nikE</name>
    <name evidence="6" type="ORF">AMOL_0666</name>
    <name evidence="7" type="ORF">CPU12_04475</name>
</gene>
<evidence type="ECO:0000313" key="6">
    <source>
        <dbReference type="EMBL" id="AXX91665.1"/>
    </source>
</evidence>
<dbReference type="EMBL" id="CP032098">
    <property type="protein sequence ID" value="AXX91665.1"/>
    <property type="molecule type" value="Genomic_DNA"/>
</dbReference>
<reference evidence="6 9" key="2">
    <citation type="submission" date="2018-08" db="EMBL/GenBank/DDBJ databases">
        <title>Complete genome of the Arcobacter molluscorum type strain LMG 25693.</title>
        <authorList>
            <person name="Miller W.G."/>
            <person name="Yee E."/>
            <person name="Bono J.L."/>
        </authorList>
    </citation>
    <scope>NUCLEOTIDE SEQUENCE [LARGE SCALE GENOMIC DNA]</scope>
    <source>
        <strain evidence="6 9">CECT 7696</strain>
    </source>
</reference>
<accession>A0A2G1DJ90</accession>
<keyword evidence="3" id="KW-0547">Nucleotide-binding</keyword>
<dbReference type="Proteomes" id="UP000221222">
    <property type="component" value="Unassembled WGS sequence"/>
</dbReference>
<dbReference type="PANTHER" id="PTHR43776">
    <property type="entry name" value="TRANSPORT ATP-BINDING PROTEIN"/>
    <property type="match status" value="1"/>
</dbReference>
<dbReference type="GO" id="GO:0016887">
    <property type="term" value="F:ATP hydrolysis activity"/>
    <property type="evidence" value="ECO:0007669"/>
    <property type="project" value="InterPro"/>
</dbReference>
<dbReference type="InterPro" id="IPR027417">
    <property type="entry name" value="P-loop_NTPase"/>
</dbReference>
<name>A0A2G1DJ90_9BACT</name>
<dbReference type="Proteomes" id="UP000262712">
    <property type="component" value="Chromosome"/>
</dbReference>
<evidence type="ECO:0000313" key="9">
    <source>
        <dbReference type="Proteomes" id="UP000262712"/>
    </source>
</evidence>
<evidence type="ECO:0000313" key="7">
    <source>
        <dbReference type="EMBL" id="PHO18541.1"/>
    </source>
</evidence>
<evidence type="ECO:0000256" key="2">
    <source>
        <dbReference type="ARBA" id="ARBA00022448"/>
    </source>
</evidence>
<evidence type="ECO:0000256" key="3">
    <source>
        <dbReference type="ARBA" id="ARBA00022741"/>
    </source>
</evidence>
<keyword evidence="8" id="KW-1185">Reference proteome</keyword>
<dbReference type="GO" id="GO:0005524">
    <property type="term" value="F:ATP binding"/>
    <property type="evidence" value="ECO:0007669"/>
    <property type="project" value="UniProtKB-KW"/>
</dbReference>
<dbReference type="Gene3D" id="3.40.50.300">
    <property type="entry name" value="P-loop containing nucleotide triphosphate hydrolases"/>
    <property type="match status" value="1"/>
</dbReference>
<dbReference type="GO" id="GO:0055085">
    <property type="term" value="P:transmembrane transport"/>
    <property type="evidence" value="ECO:0007669"/>
    <property type="project" value="UniProtKB-ARBA"/>
</dbReference>
<dbReference type="SUPFAM" id="SSF52540">
    <property type="entry name" value="P-loop containing nucleoside triphosphate hydrolases"/>
    <property type="match status" value="1"/>
</dbReference>
<dbReference type="RefSeq" id="WP_099341892.1">
    <property type="nucleotide sequence ID" value="NZ_CP032098.1"/>
</dbReference>
<feature type="domain" description="ABC transporter" evidence="5">
    <location>
        <begin position="2"/>
        <end position="223"/>
    </location>
</feature>
<keyword evidence="4 7" id="KW-0067">ATP-binding</keyword>
<dbReference type="InterPro" id="IPR003593">
    <property type="entry name" value="AAA+_ATPase"/>
</dbReference>
<sequence>MLKIKNLTKTYNKIDVLKDINIDLKSNESIAIVGESGSGKSTLAKLILKLEKPTKGKIVLDEKKVSIVFQDYRSSVNPIFTIKQILDESFWETSQTILNAQLEIYLKKLELDNSILEKFPHELSGGQIQRVCILRSLLSNPSFLILDEALSALDISTKVNIISLLQELKDKKGLTYFLITHDLEVATALCENIKVLYKGRIVESLKTNNLKHIKHPYTKELLDSIVLLKD</sequence>
<dbReference type="CDD" id="cd03257">
    <property type="entry name" value="ABC_NikE_OppD_transporters"/>
    <property type="match status" value="1"/>
</dbReference>
<dbReference type="InterPro" id="IPR017871">
    <property type="entry name" value="ABC_transporter-like_CS"/>
</dbReference>
<dbReference type="KEGG" id="amol:AMOL_0666"/>
<reference evidence="7 8" key="1">
    <citation type="submission" date="2017-09" db="EMBL/GenBank/DDBJ databases">
        <title>Arcobacter canalis sp. nov., a new species isolated from a water canal contaminated with urban sewage.</title>
        <authorList>
            <person name="Perez-Cataluna A."/>
            <person name="Salas-Masso N."/>
            <person name="Figueras M.J."/>
        </authorList>
    </citation>
    <scope>NUCLEOTIDE SEQUENCE [LARGE SCALE GENOMIC DNA]</scope>
    <source>
        <strain evidence="7 8">F98-3</strain>
    </source>
</reference>
<dbReference type="Pfam" id="PF00005">
    <property type="entry name" value="ABC_tran"/>
    <property type="match status" value="1"/>
</dbReference>